<evidence type="ECO:0000256" key="3">
    <source>
        <dbReference type="ARBA" id="ARBA00022692"/>
    </source>
</evidence>
<feature type="transmembrane region" description="Helical" evidence="8">
    <location>
        <begin position="162"/>
        <end position="181"/>
    </location>
</feature>
<keyword evidence="4 8" id="KW-1133">Transmembrane helix</keyword>
<name>A0ABR4NRI9_9SACH</name>
<keyword evidence="10" id="KW-1185">Reference proteome</keyword>
<feature type="transmembrane region" description="Helical" evidence="8">
    <location>
        <begin position="242"/>
        <end position="263"/>
    </location>
</feature>
<proteinExistence type="inferred from homology"/>
<feature type="transmembrane region" description="Helical" evidence="8">
    <location>
        <begin position="506"/>
        <end position="528"/>
    </location>
</feature>
<dbReference type="Proteomes" id="UP001623330">
    <property type="component" value="Unassembled WGS sequence"/>
</dbReference>
<feature type="transmembrane region" description="Helical" evidence="8">
    <location>
        <begin position="359"/>
        <end position="378"/>
    </location>
</feature>
<dbReference type="PROSITE" id="PS01022">
    <property type="entry name" value="PTR2_1"/>
    <property type="match status" value="1"/>
</dbReference>
<dbReference type="EMBL" id="JBEVYD010000009">
    <property type="protein sequence ID" value="KAL3230781.1"/>
    <property type="molecule type" value="Genomic_DNA"/>
</dbReference>
<evidence type="ECO:0000256" key="6">
    <source>
        <dbReference type="RuleBase" id="RU003755"/>
    </source>
</evidence>
<evidence type="ECO:0000256" key="5">
    <source>
        <dbReference type="ARBA" id="ARBA00023136"/>
    </source>
</evidence>
<dbReference type="Gene3D" id="1.20.1250.20">
    <property type="entry name" value="MFS general substrate transporter like domains"/>
    <property type="match status" value="1"/>
</dbReference>
<protein>
    <submittedName>
        <fullName evidence="9">Peptide transporter PTR2</fullName>
    </submittedName>
</protein>
<evidence type="ECO:0000256" key="2">
    <source>
        <dbReference type="ARBA" id="ARBA00005982"/>
    </source>
</evidence>
<comment type="caution">
    <text evidence="9">The sequence shown here is derived from an EMBL/GenBank/DDBJ whole genome shotgun (WGS) entry which is preliminary data.</text>
</comment>
<evidence type="ECO:0000256" key="8">
    <source>
        <dbReference type="SAM" id="Phobius"/>
    </source>
</evidence>
<accession>A0ABR4NRI9</accession>
<dbReference type="InterPro" id="IPR036259">
    <property type="entry name" value="MFS_trans_sf"/>
</dbReference>
<gene>
    <name evidence="9" type="ORF">RNJ44_01230</name>
</gene>
<feature type="compositionally biased region" description="Polar residues" evidence="7">
    <location>
        <begin position="1"/>
        <end position="10"/>
    </location>
</feature>
<dbReference type="PROSITE" id="PS01023">
    <property type="entry name" value="PTR2_2"/>
    <property type="match status" value="1"/>
</dbReference>
<evidence type="ECO:0000256" key="4">
    <source>
        <dbReference type="ARBA" id="ARBA00022989"/>
    </source>
</evidence>
<evidence type="ECO:0000256" key="1">
    <source>
        <dbReference type="ARBA" id="ARBA00004141"/>
    </source>
</evidence>
<feature type="transmembrane region" description="Helical" evidence="8">
    <location>
        <begin position="428"/>
        <end position="450"/>
    </location>
</feature>
<evidence type="ECO:0000313" key="9">
    <source>
        <dbReference type="EMBL" id="KAL3230781.1"/>
    </source>
</evidence>
<dbReference type="Pfam" id="PF00854">
    <property type="entry name" value="PTR2"/>
    <property type="match status" value="1"/>
</dbReference>
<feature type="region of interest" description="Disordered" evidence="7">
    <location>
        <begin position="1"/>
        <end position="31"/>
    </location>
</feature>
<feature type="transmembrane region" description="Helical" evidence="8">
    <location>
        <begin position="534"/>
        <end position="556"/>
    </location>
</feature>
<comment type="similarity">
    <text evidence="2 6">Belongs to the major facilitator superfamily. Proton-dependent oligopeptide transporter (POT/PTR) (TC 2.A.17) family.</text>
</comment>
<keyword evidence="6" id="KW-0813">Transport</keyword>
<organism evidence="9 10">
    <name type="scientific">Nakaseomyces bracarensis</name>
    <dbReference type="NCBI Taxonomy" id="273131"/>
    <lineage>
        <taxon>Eukaryota</taxon>
        <taxon>Fungi</taxon>
        <taxon>Dikarya</taxon>
        <taxon>Ascomycota</taxon>
        <taxon>Saccharomycotina</taxon>
        <taxon>Saccharomycetes</taxon>
        <taxon>Saccharomycetales</taxon>
        <taxon>Saccharomycetaceae</taxon>
        <taxon>Nakaseomyces</taxon>
    </lineage>
</organism>
<evidence type="ECO:0000256" key="7">
    <source>
        <dbReference type="SAM" id="MobiDB-lite"/>
    </source>
</evidence>
<dbReference type="InterPro" id="IPR000109">
    <property type="entry name" value="POT_fam"/>
</dbReference>
<feature type="transmembrane region" description="Helical" evidence="8">
    <location>
        <begin position="275"/>
        <end position="294"/>
    </location>
</feature>
<reference evidence="9 10" key="1">
    <citation type="submission" date="2024-05" db="EMBL/GenBank/DDBJ databases">
        <title>Long read based assembly of the Candida bracarensis genome reveals expanded adhesin content.</title>
        <authorList>
            <person name="Marcet-Houben M."/>
            <person name="Ksiezopolska E."/>
            <person name="Gabaldon T."/>
        </authorList>
    </citation>
    <scope>NUCLEOTIDE SEQUENCE [LARGE SCALE GENOMIC DNA]</scope>
    <source>
        <strain evidence="9 10">CBM6</strain>
    </source>
</reference>
<keyword evidence="3 6" id="KW-0812">Transmembrane</keyword>
<sequence length="600" mass="68071">MLNRFLSKSGSNDEKQSTTIETQHDSKEVFSVADNTSKEIYEIDNEEINQSGSNDAVLHEDDDFEAPTEEEMHTLRHVAGSIPLRCWLIAIVELSERFSYYGLSAPFQNYMQNTPQDTPKGLLGLDSQGATGLSYFFQFWCYVTPVFGGWVSDTYWGKYNTICVGVFIYVCGIFILFITSIPGVTDRNGGLGGFIVAIILIGIATGLIKSNLSVLIADQLPNKKPRIIITKKGERVIEDPNLTLQNVFMFFYFTINVGSLSVMATTELEYHKGFWAAYLLPFCFFWVAVAVLVLGRNQYIRPPIGDKVISKSFKVLYILSKNKFNADSAKPSCNPDKNFPWSDKFVDEIKRALKACKVFVFYPIYWVCYGTMLNNFVTQGGTMELHNLPNDFLQAFDSIALIVFIPIFERWVYPFIRRYTPLRPITKIFLGFMVASGSMVWAAVLQHFIYTKGPWYNHPLDHDSPNHIHVAWQIPAYVLIAISEIFASITGLEYAYSKAPESMKSFIMSIFLLTNAFGSAIGCALSPVSVDPKFVWFYTGLACASFIAGWAFWFIYSGLNDEEEAMNALDYEHDEFMYKRHHSDDEDAVENVRSIKSEKS</sequence>
<dbReference type="PANTHER" id="PTHR11654">
    <property type="entry name" value="OLIGOPEPTIDE TRANSPORTER-RELATED"/>
    <property type="match status" value="1"/>
</dbReference>
<comment type="subcellular location">
    <subcellularLocation>
        <location evidence="1 6">Membrane</location>
        <topology evidence="1 6">Multi-pass membrane protein</topology>
    </subcellularLocation>
</comment>
<evidence type="ECO:0000313" key="10">
    <source>
        <dbReference type="Proteomes" id="UP001623330"/>
    </source>
</evidence>
<keyword evidence="5 8" id="KW-0472">Membrane</keyword>
<dbReference type="InterPro" id="IPR018456">
    <property type="entry name" value="PTR2_symporter_CS"/>
</dbReference>
<dbReference type="SUPFAM" id="SSF103473">
    <property type="entry name" value="MFS general substrate transporter"/>
    <property type="match status" value="1"/>
</dbReference>
<feature type="transmembrane region" description="Helical" evidence="8">
    <location>
        <begin position="193"/>
        <end position="217"/>
    </location>
</feature>
<feature type="transmembrane region" description="Helical" evidence="8">
    <location>
        <begin position="470"/>
        <end position="494"/>
    </location>
</feature>
<feature type="transmembrane region" description="Helical" evidence="8">
    <location>
        <begin position="398"/>
        <end position="416"/>
    </location>
</feature>
<dbReference type="CDD" id="cd17350">
    <property type="entry name" value="MFS_PTR2"/>
    <property type="match status" value="1"/>
</dbReference>
<feature type="compositionally biased region" description="Basic and acidic residues" evidence="7">
    <location>
        <begin position="11"/>
        <end position="28"/>
    </location>
</feature>